<dbReference type="SUPFAM" id="SSF57959">
    <property type="entry name" value="Leucine zipper domain"/>
    <property type="match status" value="1"/>
</dbReference>
<evidence type="ECO:0000313" key="4">
    <source>
        <dbReference type="EMBL" id="KAG0650271.1"/>
    </source>
</evidence>
<proteinExistence type="predicted"/>
<name>A0A9P6VL43_9HELO</name>
<gene>
    <name evidence="4" type="ORF">D0Z07_3063</name>
</gene>
<feature type="region of interest" description="Disordered" evidence="2">
    <location>
        <begin position="97"/>
        <end position="164"/>
    </location>
</feature>
<dbReference type="InterPro" id="IPR046347">
    <property type="entry name" value="bZIP_sf"/>
</dbReference>
<dbReference type="Pfam" id="PF07716">
    <property type="entry name" value="bZIP_2"/>
    <property type="match status" value="1"/>
</dbReference>
<dbReference type="GO" id="GO:0003700">
    <property type="term" value="F:DNA-binding transcription factor activity"/>
    <property type="evidence" value="ECO:0007669"/>
    <property type="project" value="InterPro"/>
</dbReference>
<dbReference type="Proteomes" id="UP000785200">
    <property type="component" value="Unassembled WGS sequence"/>
</dbReference>
<sequence>MCAAIKNQNNSPEYLLDLGDSFAADLLSYQASTLPFVPIEKWSTDSAPGEAFLDPWAEIDNTLSLDEPASTLFAFNEPFTSMSDLSGSFTHWNHSVEPSIQSISPPEPRSVQYQSSDNGTLQDSVSPIDNSFTTSPETSSNIASKTPSKSSHSAKPSDKVTKRTLNTLAARRYRQKRVDQMSELETVLKGTQSERDELKVRVARLEGELEALKGLLER</sequence>
<feature type="domain" description="BZIP" evidence="3">
    <location>
        <begin position="156"/>
        <end position="218"/>
    </location>
</feature>
<dbReference type="PROSITE" id="PS50217">
    <property type="entry name" value="BZIP"/>
    <property type="match status" value="1"/>
</dbReference>
<dbReference type="AlphaFoldDB" id="A0A9P6VL43"/>
<dbReference type="CDD" id="cd12193">
    <property type="entry name" value="bZIP_GCN4"/>
    <property type="match status" value="1"/>
</dbReference>
<keyword evidence="1" id="KW-0175">Coiled coil</keyword>
<reference evidence="4" key="1">
    <citation type="submission" date="2019-07" db="EMBL/GenBank/DDBJ databases">
        <title>Hyphodiscus hymeniophilus genome sequencing and assembly.</title>
        <authorList>
            <person name="Kramer G."/>
            <person name="Nodwell J."/>
        </authorList>
    </citation>
    <scope>NUCLEOTIDE SEQUENCE</scope>
    <source>
        <strain evidence="4">ATCC 34498</strain>
    </source>
</reference>
<evidence type="ECO:0000259" key="3">
    <source>
        <dbReference type="PROSITE" id="PS50217"/>
    </source>
</evidence>
<comment type="caution">
    <text evidence="4">The sequence shown here is derived from an EMBL/GenBank/DDBJ whole genome shotgun (WGS) entry which is preliminary data.</text>
</comment>
<organism evidence="4 5">
    <name type="scientific">Hyphodiscus hymeniophilus</name>
    <dbReference type="NCBI Taxonomy" id="353542"/>
    <lineage>
        <taxon>Eukaryota</taxon>
        <taxon>Fungi</taxon>
        <taxon>Dikarya</taxon>
        <taxon>Ascomycota</taxon>
        <taxon>Pezizomycotina</taxon>
        <taxon>Leotiomycetes</taxon>
        <taxon>Helotiales</taxon>
        <taxon>Hyphodiscaceae</taxon>
        <taxon>Hyphodiscus</taxon>
    </lineage>
</organism>
<accession>A0A9P6VL43</accession>
<feature type="coiled-coil region" evidence="1">
    <location>
        <begin position="181"/>
        <end position="215"/>
    </location>
</feature>
<dbReference type="SMART" id="SM00338">
    <property type="entry name" value="BRLZ"/>
    <property type="match status" value="1"/>
</dbReference>
<evidence type="ECO:0000256" key="2">
    <source>
        <dbReference type="SAM" id="MobiDB-lite"/>
    </source>
</evidence>
<dbReference type="OrthoDB" id="2257100at2759"/>
<feature type="compositionally biased region" description="Polar residues" evidence="2">
    <location>
        <begin position="111"/>
        <end position="154"/>
    </location>
</feature>
<dbReference type="Gene3D" id="1.20.5.170">
    <property type="match status" value="1"/>
</dbReference>
<dbReference type="EMBL" id="VNKQ01000006">
    <property type="protein sequence ID" value="KAG0650271.1"/>
    <property type="molecule type" value="Genomic_DNA"/>
</dbReference>
<evidence type="ECO:0000256" key="1">
    <source>
        <dbReference type="SAM" id="Coils"/>
    </source>
</evidence>
<dbReference type="InterPro" id="IPR004827">
    <property type="entry name" value="bZIP"/>
</dbReference>
<protein>
    <recommendedName>
        <fullName evidence="3">BZIP domain-containing protein</fullName>
    </recommendedName>
</protein>
<keyword evidence="5" id="KW-1185">Reference proteome</keyword>
<evidence type="ECO:0000313" key="5">
    <source>
        <dbReference type="Proteomes" id="UP000785200"/>
    </source>
</evidence>